<dbReference type="InterPro" id="IPR037251">
    <property type="entry name" value="WSSV_Vp28_sf"/>
</dbReference>
<name>A0A2D3I5M5_9VIRU</name>
<dbReference type="Gene3D" id="2.60.40.2770">
    <property type="entry name" value="WSSV envelope protein-like"/>
    <property type="match status" value="1"/>
</dbReference>
<evidence type="ECO:0000313" key="1">
    <source>
        <dbReference type="EMBL" id="ATU83686.1"/>
    </source>
</evidence>
<proteinExistence type="predicted"/>
<protein>
    <submittedName>
        <fullName evidence="1">ORF2</fullName>
    </submittedName>
</protein>
<dbReference type="Proteomes" id="UP000267516">
    <property type="component" value="Segment"/>
</dbReference>
<sequence length="95" mass="10618">MWGRISPLREHSRCGTTHQERSTSLVCRWCQRLTHQRPLSVAPTPPPSPPSLLMRMKLAPLCVVPPLAHQLQLPPVEIFSTCTCTSPTLALRPSK</sequence>
<organism evidence="1">
    <name type="scientific">White spot syndrome virus</name>
    <dbReference type="NCBI Taxonomy" id="342409"/>
    <lineage>
        <taxon>Viruses</taxon>
        <taxon>Viruses incertae sedis</taxon>
        <taxon>Naldaviricetes</taxon>
        <taxon>Nimaviridae</taxon>
        <taxon>Whispovirus</taxon>
    </lineage>
</organism>
<dbReference type="EMBL" id="MF768985">
    <property type="protein sequence ID" value="ATU83686.1"/>
    <property type="molecule type" value="Genomic_DNA"/>
</dbReference>
<reference evidence="1" key="1">
    <citation type="journal article" date="2018" name="Aquaculture">
        <title>Complete genome sequence of a white spot syndrome virus associated with a disease incursion in Australia.</title>
        <authorList>
            <person name="Oakey J."/>
            <person name="Smith C.S."/>
        </authorList>
    </citation>
    <scope>NUCLEOTIDE SEQUENCE [LARGE SCALE GENOMIC DNA]</scope>
    <source>
        <strain evidence="1">WSSV-AU</strain>
    </source>
</reference>
<accession>A0A2D3I5M5</accession>